<name>A0ABQ8UKG3_9EUKA</name>
<dbReference type="PROSITE" id="PS00018">
    <property type="entry name" value="EF_HAND_1"/>
    <property type="match status" value="1"/>
</dbReference>
<proteinExistence type="predicted"/>
<dbReference type="Proteomes" id="UP001141327">
    <property type="component" value="Unassembled WGS sequence"/>
</dbReference>
<keyword evidence="3" id="KW-1185">Reference proteome</keyword>
<reference evidence="2" key="1">
    <citation type="journal article" date="2022" name="bioRxiv">
        <title>Genomics of Preaxostyla Flagellates Illuminates Evolutionary Transitions and the Path Towards Mitochondrial Loss.</title>
        <authorList>
            <person name="Novak L.V.F."/>
            <person name="Treitli S.C."/>
            <person name="Pyrih J."/>
            <person name="Halakuc P."/>
            <person name="Pipaliya S.V."/>
            <person name="Vacek V."/>
            <person name="Brzon O."/>
            <person name="Soukal P."/>
            <person name="Eme L."/>
            <person name="Dacks J.B."/>
            <person name="Karnkowska A."/>
            <person name="Elias M."/>
            <person name="Hampl V."/>
        </authorList>
    </citation>
    <scope>NUCLEOTIDE SEQUENCE</scope>
    <source>
        <strain evidence="2">RCP-MX</strain>
    </source>
</reference>
<evidence type="ECO:0008006" key="4">
    <source>
        <dbReference type="Google" id="ProtNLM"/>
    </source>
</evidence>
<feature type="compositionally biased region" description="Low complexity" evidence="1">
    <location>
        <begin position="289"/>
        <end position="317"/>
    </location>
</feature>
<organism evidence="2 3">
    <name type="scientific">Paratrimastix pyriformis</name>
    <dbReference type="NCBI Taxonomy" id="342808"/>
    <lineage>
        <taxon>Eukaryota</taxon>
        <taxon>Metamonada</taxon>
        <taxon>Preaxostyla</taxon>
        <taxon>Paratrimastigidae</taxon>
        <taxon>Paratrimastix</taxon>
    </lineage>
</organism>
<sequence length="465" mass="51983">MLAGWSGPNVWTLLIEISDLDKDKGVSADGVSAALDVLDPIADAVGVFGKPAKIIFDLARGIMAVIKRHKETQLVLRSLSSLLLQLQMIMSTLARSEIPPTPDLELAIRNLQEILTQAGAVFEECDKTNNALKIIKQQKEYLERVSHSVYDQMQIVSLALQANIYRNVQSLVLRSDSQSQLLVNSGPKLLSDDANEFLAREFPGATTLEFIPLFQALQRRFPDLWRVESEDVLQTIMDLDGDGNIDLTEFAFFSRPTLRGALTRFFRRGCLPNQQPDLADRIGSSAFSPALSRSSSSRSSISYSPPPYAATATATSEPSPPAATTPLYQDQTFLPMTIRQYDLRIPDETPDQVEFFRCLLPTHPASIRVGPDSWDSLDDYFRSQIRITRQNPAFRSRAPAVLENGLRLLFIQNRDLADALSGTWPRRIILEPEWSQGRDLGEIMMIIRRELTQEGSIRSPHLSGN</sequence>
<protein>
    <recommendedName>
        <fullName evidence="4">EF-hand domain-containing protein</fullName>
    </recommendedName>
</protein>
<feature type="region of interest" description="Disordered" evidence="1">
    <location>
        <begin position="289"/>
        <end position="328"/>
    </location>
</feature>
<gene>
    <name evidence="2" type="ORF">PAPYR_5839</name>
</gene>
<comment type="caution">
    <text evidence="2">The sequence shown here is derived from an EMBL/GenBank/DDBJ whole genome shotgun (WGS) entry which is preliminary data.</text>
</comment>
<dbReference type="InterPro" id="IPR037238">
    <property type="entry name" value="YbiA-like_sf"/>
</dbReference>
<accession>A0ABQ8UKG3</accession>
<evidence type="ECO:0000313" key="2">
    <source>
        <dbReference type="EMBL" id="KAJ4458446.1"/>
    </source>
</evidence>
<dbReference type="SUPFAM" id="SSF143990">
    <property type="entry name" value="YbiA-like"/>
    <property type="match status" value="1"/>
</dbReference>
<dbReference type="InterPro" id="IPR018247">
    <property type="entry name" value="EF_Hand_1_Ca_BS"/>
</dbReference>
<evidence type="ECO:0000313" key="3">
    <source>
        <dbReference type="Proteomes" id="UP001141327"/>
    </source>
</evidence>
<dbReference type="EMBL" id="JAPMOS010000029">
    <property type="protein sequence ID" value="KAJ4458446.1"/>
    <property type="molecule type" value="Genomic_DNA"/>
</dbReference>
<evidence type="ECO:0000256" key="1">
    <source>
        <dbReference type="SAM" id="MobiDB-lite"/>
    </source>
</evidence>